<proteinExistence type="predicted"/>
<gene>
    <name evidence="1" type="ORF">MSTO_48880</name>
</gene>
<organism evidence="1 2">
    <name type="scientific">Mycobacterium stomatepiae</name>
    <dbReference type="NCBI Taxonomy" id="470076"/>
    <lineage>
        <taxon>Bacteria</taxon>
        <taxon>Bacillati</taxon>
        <taxon>Actinomycetota</taxon>
        <taxon>Actinomycetes</taxon>
        <taxon>Mycobacteriales</taxon>
        <taxon>Mycobacteriaceae</taxon>
        <taxon>Mycobacterium</taxon>
        <taxon>Mycobacterium simiae complex</taxon>
    </lineage>
</organism>
<reference evidence="1 2" key="1">
    <citation type="journal article" date="2019" name="Emerg. Microbes Infect.">
        <title>Comprehensive subspecies identification of 175 nontuberculous mycobacteria species based on 7547 genomic profiles.</title>
        <authorList>
            <person name="Matsumoto Y."/>
            <person name="Kinjo T."/>
            <person name="Motooka D."/>
            <person name="Nabeya D."/>
            <person name="Jung N."/>
            <person name="Uechi K."/>
            <person name="Horii T."/>
            <person name="Iida T."/>
            <person name="Fujita J."/>
            <person name="Nakamura S."/>
        </authorList>
    </citation>
    <scope>NUCLEOTIDE SEQUENCE [LARGE SCALE GENOMIC DNA]</scope>
    <source>
        <strain evidence="1 2">JCM 17783</strain>
    </source>
</reference>
<protein>
    <submittedName>
        <fullName evidence="1">Uncharacterized protein</fullName>
    </submittedName>
</protein>
<evidence type="ECO:0000313" key="1">
    <source>
        <dbReference type="EMBL" id="BBY24683.1"/>
    </source>
</evidence>
<dbReference type="AlphaFoldDB" id="A0A7I7QEC7"/>
<dbReference type="Proteomes" id="UP000467130">
    <property type="component" value="Chromosome"/>
</dbReference>
<accession>A0A7I7QEC7</accession>
<dbReference type="EMBL" id="AP022587">
    <property type="protein sequence ID" value="BBY24683.1"/>
    <property type="molecule type" value="Genomic_DNA"/>
</dbReference>
<dbReference type="RefSeq" id="WP_163792483.1">
    <property type="nucleotide sequence ID" value="NZ_AP022587.1"/>
</dbReference>
<name>A0A7I7QEC7_9MYCO</name>
<keyword evidence="2" id="KW-1185">Reference proteome</keyword>
<sequence>MNLEKVRCVTLRAFNGEPDIGEFVLDCSHAVGDGITLFDRACAFASASGGHFNVGDSSSMSSVEEGP</sequence>
<evidence type="ECO:0000313" key="2">
    <source>
        <dbReference type="Proteomes" id="UP000467130"/>
    </source>
</evidence>
<dbReference type="KEGG" id="msto:MSTO_48880"/>